<evidence type="ECO:0000313" key="2">
    <source>
        <dbReference type="EMBL" id="GCC49915.1"/>
    </source>
</evidence>
<gene>
    <name evidence="2" type="ORF">SanaruYs_01290</name>
</gene>
<accession>A0A401U4Y1</accession>
<dbReference type="Proteomes" id="UP000288227">
    <property type="component" value="Unassembled WGS sequence"/>
</dbReference>
<dbReference type="RefSeq" id="WP_127120581.1">
    <property type="nucleotide sequence ID" value="NZ_BHXQ01000001.1"/>
</dbReference>
<evidence type="ECO:0008006" key="4">
    <source>
        <dbReference type="Google" id="ProtNLM"/>
    </source>
</evidence>
<comment type="caution">
    <text evidence="2">The sequence shown here is derived from an EMBL/GenBank/DDBJ whole genome shotgun (WGS) entry which is preliminary data.</text>
</comment>
<reference evidence="2 3" key="1">
    <citation type="submission" date="2018-11" db="EMBL/GenBank/DDBJ databases">
        <title>Chryseotalea sanarue gen. nov., sp., nov., a member of the family Cytophagaceae, isolated from a brackish lake in Hamamatsu Japan.</title>
        <authorList>
            <person name="Maejima Y."/>
            <person name="Iino T."/>
            <person name="Muraguchi Y."/>
            <person name="Fukuda K."/>
            <person name="Ohkuma M."/>
            <person name="Moriuchi R."/>
            <person name="Dohra H."/>
            <person name="Kimbara K."/>
            <person name="Shintani M."/>
        </authorList>
    </citation>
    <scope>NUCLEOTIDE SEQUENCE [LARGE SCALE GENOMIC DNA]</scope>
    <source>
        <strain evidence="2 3">Ys</strain>
    </source>
</reference>
<evidence type="ECO:0000256" key="1">
    <source>
        <dbReference type="SAM" id="SignalP"/>
    </source>
</evidence>
<evidence type="ECO:0000313" key="3">
    <source>
        <dbReference type="Proteomes" id="UP000288227"/>
    </source>
</evidence>
<feature type="chain" id="PRO_5019424898" description="DUF5723 domain-containing protein" evidence="1">
    <location>
        <begin position="22"/>
        <end position="318"/>
    </location>
</feature>
<sequence>MKSLRLLLLTIILSTSSAVNAQDVDSLLLGDDLDFLINGDSLSVFSLIDSLLSLNANPHSQLAFRLGYNSNVIAAGRTLGIQNFGLTPGISYYHKSGLFADVSGFWSNDFDPSYYLTIASVGYSPIISKKFSMMATYDRYFYNTNTEDAYIPYKNAASLNTSFDYRWLNTGLTYSLYFGDKSVQRIMPSIGATFEIKKKALIKRIAILPAFYLLLGDEIFYSTEVLIPQTRQEALYNFRTYGKVFPTIVTETRESGLMNYSFTLPVSISIGKTNLLLTYVYSIPKALPSETLTFSESSFITASFSWLPAFKSRKSPWQ</sequence>
<protein>
    <recommendedName>
        <fullName evidence="4">DUF5723 domain-containing protein</fullName>
    </recommendedName>
</protein>
<keyword evidence="3" id="KW-1185">Reference proteome</keyword>
<organism evidence="2 3">
    <name type="scientific">Chryseotalea sanaruensis</name>
    <dbReference type="NCBI Taxonomy" id="2482724"/>
    <lineage>
        <taxon>Bacteria</taxon>
        <taxon>Pseudomonadati</taxon>
        <taxon>Bacteroidota</taxon>
        <taxon>Cytophagia</taxon>
        <taxon>Cytophagales</taxon>
        <taxon>Chryseotaleaceae</taxon>
        <taxon>Chryseotalea</taxon>
    </lineage>
</organism>
<proteinExistence type="predicted"/>
<name>A0A401U4Y1_9BACT</name>
<dbReference type="AlphaFoldDB" id="A0A401U4Y1"/>
<feature type="signal peptide" evidence="1">
    <location>
        <begin position="1"/>
        <end position="21"/>
    </location>
</feature>
<dbReference type="EMBL" id="BHXQ01000001">
    <property type="protein sequence ID" value="GCC49915.1"/>
    <property type="molecule type" value="Genomic_DNA"/>
</dbReference>
<dbReference type="OrthoDB" id="871919at2"/>
<keyword evidence="1" id="KW-0732">Signal</keyword>